<feature type="compositionally biased region" description="Basic and acidic residues" evidence="2">
    <location>
        <begin position="3463"/>
        <end position="3475"/>
    </location>
</feature>
<evidence type="ECO:0000313" key="5">
    <source>
        <dbReference type="Proteomes" id="UP001159405"/>
    </source>
</evidence>
<evidence type="ECO:0000256" key="1">
    <source>
        <dbReference type="SAM" id="Coils"/>
    </source>
</evidence>
<dbReference type="EMBL" id="CALNXK010000022">
    <property type="protein sequence ID" value="CAH3109844.1"/>
    <property type="molecule type" value="Genomic_DNA"/>
</dbReference>
<sequence>MSLSLPDLQRFRNECVAAHNFYRAAHGTPPLCWSTRLAESAQAWAEQLASTTGSLRYSSAKDVGENLTLLWGSELNGQKITRIWYEEGKHFDYKKPRVNSRTRSFCQVVWEGTRELGAGAAITKHGKQIVVARYFPPMNKKNVARNVKKAKSTRENEQPLTFDTRWSSLYVGLKEFHEECLSAHNEYRIRHGAAPLHWSAELAWEAQQWAENLAQTGELRHNEDDTVGENLAGMVGGELSGREAVDMWYEEIESYDFESPGYSEDTSNFTQVVWVASENLGVGRAIDGELCVVVAFYEPPGNMERYFGDNVLRLGSNVRERKSKEPKGFIPPPPDLEGFRLECLVTHNYFRARHGSPPLVLNSTLTDEAQYWAERLLVTGASEGLDNSRIGISVAVLENKHISGIKVSELWYKQILSYDFNSPGFSTETLDFSQLVWLSTRKLGVGKATGAEGVTVVVARYEPVGNIDGLFVQNVKRRGHERGSSEPMIFHVDYKYRIRTDSKSSNSFLSWEHEDAPTWERGSDFTKSSDFDHLDVNKNMVQTADKREPTNTLTVTDTFTRLVWIDPNSPTLQRKGVADGAIRGEEEEGEEEEEDKDKIKADEDVEDENEMVEEQDDEHEMEDEQDQEDARTAFEEENRVQTEEEPSVYQEEAELEEADLFSDPEDDLFQHVCEIRRSLSLDSEGTEPEAQKGNVLSKVAFFETFQRSFETQSLSTSESSFRRSLIQDELEELTSRPRLQASHEEQEQAQMEHEEEPECQLEFDDIFPAHREEDEIEVHVDEHKHEEVGEGDDESLVSVSDTEDVLDSTDYGIRNVGAQDYELENKLYLTHEFIEEEPSTLEIFDFSDEEASHQYADLTEQPLSSTKSVVATTKTGTEFQKQESWKLRKEETPHSLEDTPENYSRESFQTSEASVQAPETFCTKPLDPDLFLQVTKQDDAGDRMEEVISRIGLLSVEENIEDSNNLLDFKDTIEGKLLTGIVSRRNEYEVPDKQTLIDETCEALVKDSVESEIDFDELFARLERDETENGRDRAAPQTVMEIETSQSPDNFCEVITRDHVGERSMAMERISGDLEVQTSDQSSVSEEEKEKELEPGITLHYEYPTLLAQGDIELVAENIEAVEKNHKPERTVGVEELQANIDSLLRKDTSESAMEEESCEGVVRDHNAERARGFEEIGLISVLPDDTYSVDEPAEPLRYHPPPKSTVRKLHEVTEIIDAEVRQDARSEINFEEIFLSIDENKDDRFYEEMEDQCFVSVQDNSDTALQEELCEAVFRDYDQEHAKDLHEQGSEIQMIPVPPEDNETFHKPVEPLPYDQEPVTSTDDQSSEVTEVLTAEVRRHLRSEINVEETFSHLKEQTAEYDDEIAEKTVPTVAESPSRASLYVVEDTVVDDVEHCSPSTSAHISHETESDVPTKEIFEVNQLAEPERQASLYKEEESFVIDVTAEVPSSPKHIAEEGVNLERMESVGEVKERKEEERASLIVDDRELVIKVPSESLSLQSVTGEVENVAPFEQAPNETEMGHFNKASLFREEVPDVQQLAADVFSSPRHISSECENVMFAETEVLEQRDEETESLYIAENTTADSMVIKEASLYPLFIACESQNFDPKTQIEEREQPKDETSPLMYSEEVMSFAEIKYDTPLSPKHIACECTHADFVENVESKEPIAQENRASLYWEDEVPAEKIGYDIPASPKHVAGESLNTKFIEEVRELAEDGKRACLFMEEETTVSRVTTGAAAAMHVAHESVIKESREEIIEGEPYELEKKSSRLMEEDSVINEVIQDTPSSPKHILRGIQTVDSFEDVYEGSIEERQRASLVVEETVAFDDLAAGTPSSPKHIAGEITNRETFEETEEAQEYENKGASIFVEENISHGYVSLKDTSRKHVAAEILNSELLEVGADEDLPGSDYGEHFEEFERTCGTGTYVETPKAIYVAGAVQNRYTHGEDAEDILQLDESVKYEDFQHTLTTSILAQKPQPPVHIAEELTNIMPQEELLEEGKTEEEVSAEEIEETQFQTTTVLLKSPQSLLSIAAAVLEQNIEASHQEAPEEFTTKTEVTQQYSEEELNEIKIVASEDVSSNASVAHEIKSSLQREKTVITTVTSEHSPVLYVENEATDDMVSDNTKVPVILIDLAGKISDEEDDDVYLVEERQETDAKNTKGYETETSTAHPTEEQCVESHAAAEFCVSEVVLEDSVIIKKEEFVEPFEESEEGSVSELLSESSSSPLHVSSELKDFQDFETINEEYGSERYHAISYEEGDYVSEITITKGLPPLFITEELSQDAYKENILKEESTVIETAREYAEYGEVEDALPTQTSVGTSQSPLQTTTDVLDSKCTEGVKKEEDEPDGREFADKFIDTGGINEKMTNSQSDLSTLRERVDATGTETAEDETDNAQKLGGQEVVSLPAEQEQVVHREEIRQEVWEVEVTKGSQHVETFREKHKKGQMQRSVDKSSYLELESKESHSVSQTQRGEIVLVGEKGEQMEVSHKMETKVEVMSTRTVQYSSSTTLASGGEVTTKETKHHLTTNGACISREEVKNIEEVSFTEIQGTRQQRLWIKEEMENPLETNDELSESILERETKDQESERFERELSQEETEVRLMKSEVLEYKAVELKAQLDNPRITVERETTLVRAFVVPTPASEGHEQTLMREDSITAILKDDEVSLEKESEGEKFEEEIDIMRVDEALSEQEFRGEGADKGDRLKSRSSKGVSVDATGKWEERESLIHRSDQKNVPYEGETGIWDEDPLYEEECEVRRVDEALGKSDDGVVGIHACEEVEVTALRKEKALTTEASESPGEMKLRVQSPVFEEELEISTLPAEDRSFQEDQQERDKDVEQRELLEEEVEVSAITSQEESPVLEVELEVEHVEKQKTEEDVRSKEVALFEEELEISTVPNEEEQIKTQDSDEDKTIERTVILEGDHPIGIEERDGEIVENAEHVGAGSMRTEDQTDKKSDNHSEISDPSTQRKPLDLSQVDLYEEDESGLETRYYVELSSSESLEPHYEEMEDQTCYTEKYVRQGDPLEENLEEFILVKYGDEFESSGEEDISDHREIYVIPEEENDVENRDVESARDDKVDIEDPKPESFFQEGSENTGLEEIRESPEFEMDDSDELDEEEQRQLEEYERLESFVILEEKLSQVESDDDEIADLEEEVGDENVFHSDVHSSSEETLHEDELAQTMIASSIQQASAFTEPEYHDKQQETSHDDGFTETQKQISTEKEEQSVERSPSRQEDPRTGEQFKAADDSSVEVAHSKSRTNEEARGESLSEDQQDQKGHSELSRAKEEKTEQQLSSDSSGEQSVSSEGSLSATTSVDLEGLDNFEQDCLLQHNLYRRQHRVKPFKWSEELAEGAKRWSEHLASLNALESFEGKDVGENLMSAEGKELSALEAVDMWYKEVEDYNFEDPAFNAKCGRFTQVVWASSREFGAARCLASDGTQYIVARYKPAGNILGEFKENVKPPRDPSSRLKRRRSSARRRSRSGMPSTPAEKEKFKTECVISHNYYRTFHSAPALRWSPLLAAEAQNYAERLAKTDSLTHSGQKDRGENLAYTWDSPLSARAAIDMWYDEVQDYDFDSPGFSSDTGHFTQLVWVGTEEFGMGMVVAPDGRNIVVGKYFPPGNIVGQFKENVRSREIEGIP</sequence>
<gene>
    <name evidence="4" type="ORF">PLOB_00018880</name>
</gene>
<feature type="compositionally biased region" description="Acidic residues" evidence="2">
    <location>
        <begin position="585"/>
        <end position="595"/>
    </location>
</feature>
<dbReference type="SMART" id="SM00198">
    <property type="entry name" value="SCP"/>
    <property type="match status" value="5"/>
</dbReference>
<reference evidence="4 5" key="1">
    <citation type="submission" date="2022-05" db="EMBL/GenBank/DDBJ databases">
        <authorList>
            <consortium name="Genoscope - CEA"/>
            <person name="William W."/>
        </authorList>
    </citation>
    <scope>NUCLEOTIDE SEQUENCE [LARGE SCALE GENOMIC DNA]</scope>
</reference>
<evidence type="ECO:0000313" key="4">
    <source>
        <dbReference type="EMBL" id="CAH3109844.1"/>
    </source>
</evidence>
<feature type="region of interest" description="Disordered" evidence="2">
    <location>
        <begin position="3463"/>
        <end position="3500"/>
    </location>
</feature>
<dbReference type="InterPro" id="IPR001283">
    <property type="entry name" value="CRISP-related"/>
</dbReference>
<feature type="region of interest" description="Disordered" evidence="2">
    <location>
        <begin position="570"/>
        <end position="665"/>
    </location>
</feature>
<dbReference type="InterPro" id="IPR018244">
    <property type="entry name" value="Allrgn_V5/Tpx1_CS"/>
</dbReference>
<dbReference type="InterPro" id="IPR035940">
    <property type="entry name" value="CAP_sf"/>
</dbReference>
<keyword evidence="5" id="KW-1185">Reference proteome</keyword>
<dbReference type="Gene3D" id="3.40.33.10">
    <property type="entry name" value="CAP"/>
    <property type="match status" value="5"/>
</dbReference>
<feature type="compositionally biased region" description="Basic and acidic residues" evidence="2">
    <location>
        <begin position="628"/>
        <end position="642"/>
    </location>
</feature>
<feature type="compositionally biased region" description="Basic and acidic residues" evidence="2">
    <location>
        <begin position="2154"/>
        <end position="2165"/>
    </location>
</feature>
<name>A0ABN8NHT4_9CNID</name>
<feature type="region of interest" description="Disordered" evidence="2">
    <location>
        <begin position="880"/>
        <end position="905"/>
    </location>
</feature>
<feature type="region of interest" description="Disordered" evidence="2">
    <location>
        <begin position="3067"/>
        <end position="3129"/>
    </location>
</feature>
<feature type="compositionally biased region" description="Basic residues" evidence="2">
    <location>
        <begin position="3476"/>
        <end position="3489"/>
    </location>
</feature>
<feature type="region of interest" description="Disordered" evidence="2">
    <location>
        <begin position="2691"/>
        <end position="2751"/>
    </location>
</feature>
<feature type="compositionally biased region" description="Basic and acidic residues" evidence="2">
    <location>
        <begin position="3071"/>
        <end position="3091"/>
    </location>
</feature>
<organism evidence="4 5">
    <name type="scientific">Porites lobata</name>
    <dbReference type="NCBI Taxonomy" id="104759"/>
    <lineage>
        <taxon>Eukaryota</taxon>
        <taxon>Metazoa</taxon>
        <taxon>Cnidaria</taxon>
        <taxon>Anthozoa</taxon>
        <taxon>Hexacorallia</taxon>
        <taxon>Scleractinia</taxon>
        <taxon>Fungiina</taxon>
        <taxon>Poritidae</taxon>
        <taxon>Porites</taxon>
    </lineage>
</organism>
<keyword evidence="1" id="KW-0175">Coiled coil</keyword>
<protein>
    <recommendedName>
        <fullName evidence="3">SCP domain-containing protein</fullName>
    </recommendedName>
</protein>
<feature type="compositionally biased region" description="Basic and acidic residues" evidence="2">
    <location>
        <begin position="2691"/>
        <end position="2710"/>
    </location>
</feature>
<feature type="region of interest" description="Disordered" evidence="2">
    <location>
        <begin position="2154"/>
        <end position="2176"/>
    </location>
</feature>
<dbReference type="PROSITE" id="PS01009">
    <property type="entry name" value="CRISP_1"/>
    <property type="match status" value="2"/>
</dbReference>
<feature type="compositionally biased region" description="Polar residues" evidence="2">
    <location>
        <begin position="3189"/>
        <end position="3199"/>
    </location>
</feature>
<dbReference type="PRINTS" id="PR00837">
    <property type="entry name" value="V5TPXLIKE"/>
</dbReference>
<feature type="compositionally biased region" description="Basic and acidic residues" evidence="2">
    <location>
        <begin position="2953"/>
        <end position="2968"/>
    </location>
</feature>
<feature type="domain" description="SCP" evidence="3">
    <location>
        <begin position="3501"/>
        <end position="3632"/>
    </location>
</feature>
<feature type="compositionally biased region" description="Low complexity" evidence="2">
    <location>
        <begin position="3299"/>
        <end position="3318"/>
    </location>
</feature>
<feature type="compositionally biased region" description="Basic and acidic residues" evidence="2">
    <location>
        <begin position="741"/>
        <end position="752"/>
    </location>
</feature>
<dbReference type="InterPro" id="IPR014044">
    <property type="entry name" value="CAP_dom"/>
</dbReference>
<feature type="coiled-coil region" evidence="1">
    <location>
        <begin position="2583"/>
        <end position="2610"/>
    </location>
</feature>
<comment type="caution">
    <text evidence="4">The sequence shown here is derived from an EMBL/GenBank/DDBJ whole genome shotgun (WGS) entry which is preliminary data.</text>
</comment>
<feature type="compositionally biased region" description="Basic and acidic residues" evidence="2">
    <location>
        <begin position="2723"/>
        <end position="2737"/>
    </location>
</feature>
<evidence type="ECO:0000256" key="2">
    <source>
        <dbReference type="SAM" id="MobiDB-lite"/>
    </source>
</evidence>
<feature type="region of interest" description="Disordered" evidence="2">
    <location>
        <begin position="2925"/>
        <end position="2992"/>
    </location>
</feature>
<feature type="region of interest" description="Disordered" evidence="2">
    <location>
        <begin position="733"/>
        <end position="758"/>
    </location>
</feature>
<dbReference type="Proteomes" id="UP001159405">
    <property type="component" value="Unassembled WGS sequence"/>
</dbReference>
<feature type="domain" description="SCP" evidence="3">
    <location>
        <begin position="10"/>
        <end position="142"/>
    </location>
</feature>
<feature type="region of interest" description="Disordered" evidence="2">
    <location>
        <begin position="2822"/>
        <end position="2843"/>
    </location>
</feature>
<feature type="compositionally biased region" description="Basic and acidic residues" evidence="2">
    <location>
        <begin position="3226"/>
        <end position="3254"/>
    </location>
</feature>
<feature type="compositionally biased region" description="Acidic residues" evidence="2">
    <location>
        <begin position="643"/>
        <end position="665"/>
    </location>
</feature>
<feature type="region of interest" description="Disordered" evidence="2">
    <location>
        <begin position="3144"/>
        <end position="3318"/>
    </location>
</feature>
<feature type="domain" description="SCP" evidence="3">
    <location>
        <begin position="3330"/>
        <end position="3461"/>
    </location>
</feature>
<accession>A0ABN8NHT4</accession>
<dbReference type="CDD" id="cd05382">
    <property type="entry name" value="CAP_GAPR1-like"/>
    <property type="match status" value="5"/>
</dbReference>
<dbReference type="InterPro" id="IPR034113">
    <property type="entry name" value="SCP_GAPR1-like"/>
</dbReference>
<feature type="compositionally biased region" description="Basic and acidic residues" evidence="2">
    <location>
        <begin position="2826"/>
        <end position="2843"/>
    </location>
</feature>
<evidence type="ECO:0000259" key="3">
    <source>
        <dbReference type="SMART" id="SM00198"/>
    </source>
</evidence>
<feature type="compositionally biased region" description="Acidic residues" evidence="2">
    <location>
        <begin position="3149"/>
        <end position="3164"/>
    </location>
</feature>
<feature type="compositionally biased region" description="Basic and acidic residues" evidence="2">
    <location>
        <begin position="3166"/>
        <end position="3184"/>
    </location>
</feature>
<feature type="domain" description="SCP" evidence="3">
    <location>
        <begin position="338"/>
        <end position="469"/>
    </location>
</feature>
<feature type="compositionally biased region" description="Acidic residues" evidence="2">
    <location>
        <begin position="3112"/>
        <end position="3125"/>
    </location>
</feature>
<feature type="compositionally biased region" description="Acidic residues" evidence="2">
    <location>
        <begin position="603"/>
        <end position="627"/>
    </location>
</feature>
<dbReference type="Pfam" id="PF00188">
    <property type="entry name" value="CAP"/>
    <property type="match status" value="5"/>
</dbReference>
<feature type="domain" description="SCP" evidence="3">
    <location>
        <begin position="175"/>
        <end position="305"/>
    </location>
</feature>
<feature type="compositionally biased region" description="Basic and acidic residues" evidence="2">
    <location>
        <begin position="880"/>
        <end position="897"/>
    </location>
</feature>
<feature type="compositionally biased region" description="Basic and acidic residues" evidence="2">
    <location>
        <begin position="3266"/>
        <end position="3298"/>
    </location>
</feature>
<proteinExistence type="predicted"/>
<feature type="region of interest" description="Disordered" evidence="2">
    <location>
        <begin position="1074"/>
        <end position="1094"/>
    </location>
</feature>
<feature type="compositionally biased region" description="Basic and acidic residues" evidence="2">
    <location>
        <begin position="2926"/>
        <end position="2945"/>
    </location>
</feature>
<feature type="compositionally biased region" description="Basic and acidic residues" evidence="2">
    <location>
        <begin position="3203"/>
        <end position="3217"/>
    </location>
</feature>
<dbReference type="SUPFAM" id="SSF55797">
    <property type="entry name" value="PR-1-like"/>
    <property type="match status" value="5"/>
</dbReference>
<dbReference type="PANTHER" id="PTHR10334">
    <property type="entry name" value="CYSTEINE-RICH SECRETORY PROTEIN-RELATED"/>
    <property type="match status" value="1"/>
</dbReference>